<dbReference type="Gene3D" id="1.10.600.10">
    <property type="entry name" value="Farnesyl Diphosphate Synthase"/>
    <property type="match status" value="1"/>
</dbReference>
<dbReference type="InterPro" id="IPR033749">
    <property type="entry name" value="Polyprenyl_synt_CS"/>
</dbReference>
<evidence type="ECO:0000256" key="4">
    <source>
        <dbReference type="ARBA" id="ARBA00022723"/>
    </source>
</evidence>
<comment type="cofactor">
    <cofactor evidence="1">
        <name>Mg(2+)</name>
        <dbReference type="ChEBI" id="CHEBI:18420"/>
    </cofactor>
</comment>
<keyword evidence="4" id="KW-0479">Metal-binding</keyword>
<sequence>MVTATLTQTANFNGVGGNETMKAPSDASDVDRELEQVNALMRNSLNAADHWPAQAASLYHLETGGSQLRARLALLSGMAFKSSSAHRIAAAAASELIHNASLVHDDLCDGDSERRGQPSVWKRDNPGVALCTGDLLLTAAFRAALYSDLPEHSLALIQLLTERSGQVIAGQSIELAARGTHHQRRDPSVAEYLQATLAKTAPLIALPLEAAAMGGDITQQQCEHLHRFAKAVGLAYQIIDDLDDLEIGCAQRLQPDHYHCYHAWPCHWPVRPQRLANQRLANPASQAMRRATRHASAALARGETLIQHFPNVLGTSLQAVLATLRRRLDEHQKAMAVYADQVPVPNQGVQAMTEQTL</sequence>
<proteinExistence type="inferred from homology"/>
<evidence type="ECO:0000313" key="7">
    <source>
        <dbReference type="EMBL" id="GEN27000.1"/>
    </source>
</evidence>
<dbReference type="EMBL" id="BJXV01000002">
    <property type="protein sequence ID" value="GEN27000.1"/>
    <property type="molecule type" value="Genomic_DNA"/>
</dbReference>
<keyword evidence="8" id="KW-1185">Reference proteome</keyword>
<evidence type="ECO:0008006" key="9">
    <source>
        <dbReference type="Google" id="ProtNLM"/>
    </source>
</evidence>
<evidence type="ECO:0000256" key="3">
    <source>
        <dbReference type="ARBA" id="ARBA00022679"/>
    </source>
</evidence>
<evidence type="ECO:0000313" key="8">
    <source>
        <dbReference type="Proteomes" id="UP000321303"/>
    </source>
</evidence>
<dbReference type="Pfam" id="PF00348">
    <property type="entry name" value="polyprenyl_synt"/>
    <property type="match status" value="1"/>
</dbReference>
<protein>
    <recommendedName>
        <fullName evidence="9">Geranylgeranyl pyrophosphate synthase</fullName>
    </recommendedName>
</protein>
<evidence type="ECO:0000256" key="2">
    <source>
        <dbReference type="ARBA" id="ARBA00006706"/>
    </source>
</evidence>
<dbReference type="SUPFAM" id="SSF48576">
    <property type="entry name" value="Terpenoid synthases"/>
    <property type="match status" value="1"/>
</dbReference>
<dbReference type="GO" id="GO:0046872">
    <property type="term" value="F:metal ion binding"/>
    <property type="evidence" value="ECO:0007669"/>
    <property type="project" value="UniProtKB-KW"/>
</dbReference>
<accession>A0A511UK95</accession>
<dbReference type="PANTHER" id="PTHR12001">
    <property type="entry name" value="GERANYLGERANYL PYROPHOSPHATE SYNTHASE"/>
    <property type="match status" value="1"/>
</dbReference>
<reference evidence="7 8" key="1">
    <citation type="submission" date="2019-07" db="EMBL/GenBank/DDBJ databases">
        <title>Whole genome shotgun sequence of Halomonas variabilis NBRC 102410.</title>
        <authorList>
            <person name="Hosoyama A."/>
            <person name="Uohara A."/>
            <person name="Ohji S."/>
            <person name="Ichikawa N."/>
        </authorList>
    </citation>
    <scope>NUCLEOTIDE SEQUENCE [LARGE SCALE GENOMIC DNA]</scope>
    <source>
        <strain evidence="7 8">NBRC 102410</strain>
    </source>
</reference>
<dbReference type="RefSeq" id="WP_146873093.1">
    <property type="nucleotide sequence ID" value="NZ_BJXV01000002.1"/>
</dbReference>
<evidence type="ECO:0000256" key="6">
    <source>
        <dbReference type="RuleBase" id="RU004466"/>
    </source>
</evidence>
<evidence type="ECO:0000256" key="5">
    <source>
        <dbReference type="ARBA" id="ARBA00022842"/>
    </source>
</evidence>
<dbReference type="Proteomes" id="UP000321303">
    <property type="component" value="Unassembled WGS sequence"/>
</dbReference>
<name>A0A511UK95_9GAMM</name>
<dbReference type="AlphaFoldDB" id="A0A511UK95"/>
<comment type="caution">
    <text evidence="7">The sequence shown here is derived from an EMBL/GenBank/DDBJ whole genome shotgun (WGS) entry which is preliminary data.</text>
</comment>
<dbReference type="InterPro" id="IPR008949">
    <property type="entry name" value="Isoprenoid_synthase_dom_sf"/>
</dbReference>
<keyword evidence="3 6" id="KW-0808">Transferase</keyword>
<comment type="similarity">
    <text evidence="2 6">Belongs to the FPP/GGPP synthase family.</text>
</comment>
<keyword evidence="5" id="KW-0460">Magnesium</keyword>
<dbReference type="PROSITE" id="PS00723">
    <property type="entry name" value="POLYPRENYL_SYNTHASE_1"/>
    <property type="match status" value="1"/>
</dbReference>
<dbReference type="PROSITE" id="PS00444">
    <property type="entry name" value="POLYPRENYL_SYNTHASE_2"/>
    <property type="match status" value="1"/>
</dbReference>
<dbReference type="SFLD" id="SFLDS00005">
    <property type="entry name" value="Isoprenoid_Synthase_Type_I"/>
    <property type="match status" value="1"/>
</dbReference>
<dbReference type="OrthoDB" id="9805316at2"/>
<dbReference type="GO" id="GO:0004659">
    <property type="term" value="F:prenyltransferase activity"/>
    <property type="evidence" value="ECO:0007669"/>
    <property type="project" value="InterPro"/>
</dbReference>
<dbReference type="PANTHER" id="PTHR12001:SF69">
    <property type="entry name" value="ALL TRANS-POLYPRENYL-DIPHOSPHATE SYNTHASE PDSS1"/>
    <property type="match status" value="1"/>
</dbReference>
<dbReference type="GO" id="GO:0008299">
    <property type="term" value="P:isoprenoid biosynthetic process"/>
    <property type="evidence" value="ECO:0007669"/>
    <property type="project" value="InterPro"/>
</dbReference>
<dbReference type="InterPro" id="IPR000092">
    <property type="entry name" value="Polyprenyl_synt"/>
</dbReference>
<organism evidence="7 8">
    <name type="scientific">Halovibrio variabilis</name>
    <dbReference type="NCBI Taxonomy" id="31910"/>
    <lineage>
        <taxon>Bacteria</taxon>
        <taxon>Pseudomonadati</taxon>
        <taxon>Pseudomonadota</taxon>
        <taxon>Gammaproteobacteria</taxon>
        <taxon>Oceanospirillales</taxon>
        <taxon>Halomonadaceae</taxon>
        <taxon>Halovibrio</taxon>
    </lineage>
</organism>
<gene>
    <name evidence="7" type="ORF">HVA01_06460</name>
</gene>
<evidence type="ECO:0000256" key="1">
    <source>
        <dbReference type="ARBA" id="ARBA00001946"/>
    </source>
</evidence>